<dbReference type="OrthoDB" id="59470at2759"/>
<protein>
    <recommendedName>
        <fullName evidence="3">Branched-chain-amino-acid aminotransferase</fullName>
    </recommendedName>
</protein>
<name>A0A9W8HBW2_9FUNG</name>
<dbReference type="Gene3D" id="3.30.470.10">
    <property type="match status" value="1"/>
</dbReference>
<organism evidence="1 2">
    <name type="scientific">Coemansia interrupta</name>
    <dbReference type="NCBI Taxonomy" id="1126814"/>
    <lineage>
        <taxon>Eukaryota</taxon>
        <taxon>Fungi</taxon>
        <taxon>Fungi incertae sedis</taxon>
        <taxon>Zoopagomycota</taxon>
        <taxon>Kickxellomycotina</taxon>
        <taxon>Kickxellomycetes</taxon>
        <taxon>Kickxellales</taxon>
        <taxon>Kickxellaceae</taxon>
        <taxon>Coemansia</taxon>
    </lineage>
</organism>
<evidence type="ECO:0008006" key="3">
    <source>
        <dbReference type="Google" id="ProtNLM"/>
    </source>
</evidence>
<gene>
    <name evidence="1" type="ORF">GGI15_002797</name>
</gene>
<evidence type="ECO:0000313" key="2">
    <source>
        <dbReference type="Proteomes" id="UP001140172"/>
    </source>
</evidence>
<dbReference type="Proteomes" id="UP001140172">
    <property type="component" value="Unassembled WGS sequence"/>
</dbReference>
<dbReference type="GO" id="GO:0003824">
    <property type="term" value="F:catalytic activity"/>
    <property type="evidence" value="ECO:0007669"/>
    <property type="project" value="InterPro"/>
</dbReference>
<sequence length="562" mass="60629">MTTPRSFVVSLDLATRQTTSRASTQDARAFMLAGGPGAYTAMRTVDGGRRVFLLAEHMQRLAQSSALLLHGSQPAAHWLALVFPLLQQARRGLAAGPADLKLTVLVGPEHVHVQATRLTPPPASCRVRFAEGRRLAPEAKDLQWVHDRAGLERQLAASGLEEIVLVHDGRFYEGLSSNFFATRRVGEGRGPGAFELVTAPQGSVLLGTVMRLVLRICARDGIGVSEDARVGCGWSGAFVTSTSRGVLPVGEIVDGPQVAEDALVGHLRDSIQQTILCAGLIAHRTHAVHAQPQFTVLARTTDNKQTFPHRPFALAVHAAALQLWHNHGLPASPLCRLAFWAPRLRLLYARAHALFVEHGDAPLDDLWVEAHVCVAPFSLAVRVGALAGSAERTCRVLVCRGRRPPSLVARWHLSEDPCGMARMCVGAVSDVLLVDPESQRMGEGLLSWLFVLRRVRAQAGDAEYCVEAPRDAGLAGDRVVRAVLSACVRRNVRVRCQGARLEDALQGSWAAAFIAAEAFGLLPVDALYLTGRRRKAVAVPACPAAAVLQREVRDVLHSGDLV</sequence>
<dbReference type="AlphaFoldDB" id="A0A9W8HBW2"/>
<dbReference type="InterPro" id="IPR043131">
    <property type="entry name" value="BCAT-like_N"/>
</dbReference>
<keyword evidence="2" id="KW-1185">Reference proteome</keyword>
<dbReference type="Gene3D" id="3.20.10.10">
    <property type="entry name" value="D-amino Acid Aminotransferase, subunit A, domain 2"/>
    <property type="match status" value="1"/>
</dbReference>
<dbReference type="InterPro" id="IPR043132">
    <property type="entry name" value="BCAT-like_C"/>
</dbReference>
<comment type="caution">
    <text evidence="1">The sequence shown here is derived from an EMBL/GenBank/DDBJ whole genome shotgun (WGS) entry which is preliminary data.</text>
</comment>
<dbReference type="InterPro" id="IPR036038">
    <property type="entry name" value="Aminotransferase-like"/>
</dbReference>
<accession>A0A9W8HBW2</accession>
<proteinExistence type="predicted"/>
<dbReference type="SUPFAM" id="SSF56752">
    <property type="entry name" value="D-aminoacid aminotransferase-like PLP-dependent enzymes"/>
    <property type="match status" value="1"/>
</dbReference>
<reference evidence="1" key="1">
    <citation type="submission" date="2022-07" db="EMBL/GenBank/DDBJ databases">
        <title>Phylogenomic reconstructions and comparative analyses of Kickxellomycotina fungi.</title>
        <authorList>
            <person name="Reynolds N.K."/>
            <person name="Stajich J.E."/>
            <person name="Barry K."/>
            <person name="Grigoriev I.V."/>
            <person name="Crous P."/>
            <person name="Smith M.E."/>
        </authorList>
    </citation>
    <scope>NUCLEOTIDE SEQUENCE</scope>
    <source>
        <strain evidence="1">BCRC 34489</strain>
    </source>
</reference>
<dbReference type="EMBL" id="JANBUM010000164">
    <property type="protein sequence ID" value="KAJ2782777.1"/>
    <property type="molecule type" value="Genomic_DNA"/>
</dbReference>
<dbReference type="InterPro" id="IPR001544">
    <property type="entry name" value="Aminotrans_IV"/>
</dbReference>
<dbReference type="Pfam" id="PF01063">
    <property type="entry name" value="Aminotran_4"/>
    <property type="match status" value="1"/>
</dbReference>
<evidence type="ECO:0000313" key="1">
    <source>
        <dbReference type="EMBL" id="KAJ2782777.1"/>
    </source>
</evidence>
<dbReference type="PANTHER" id="PTHR47703">
    <property type="entry name" value="D-AMINOACID AMINOTRANSFERASE-LIKE PLP-DEPENDENT ENZYMES SUPERFAMILY PROTEIN"/>
    <property type="match status" value="1"/>
</dbReference>
<dbReference type="PANTHER" id="PTHR47703:SF2">
    <property type="entry name" value="D-AMINOACID AMINOTRANSFERASE-LIKE PLP-DEPENDENT ENZYMES SUPERFAMILY PROTEIN"/>
    <property type="match status" value="1"/>
</dbReference>